<dbReference type="SUPFAM" id="SSF63829">
    <property type="entry name" value="Calcium-dependent phosphotriesterase"/>
    <property type="match status" value="1"/>
</dbReference>
<dbReference type="CDD" id="cd14953">
    <property type="entry name" value="NHL_like_1"/>
    <property type="match status" value="2"/>
</dbReference>
<dbReference type="Gene3D" id="2.120.10.30">
    <property type="entry name" value="TolB, C-terminal domain"/>
    <property type="match status" value="5"/>
</dbReference>
<comment type="caution">
    <text evidence="4">The sequence shown here is derived from an EMBL/GenBank/DDBJ whole genome shotgun (WGS) entry which is preliminary data.</text>
</comment>
<keyword evidence="5" id="KW-1185">Reference proteome</keyword>
<dbReference type="NCBIfam" id="TIGR04183">
    <property type="entry name" value="Por_Secre_tail"/>
    <property type="match status" value="1"/>
</dbReference>
<dbReference type="InterPro" id="IPR011042">
    <property type="entry name" value="6-blade_b-propeller_TolB-like"/>
</dbReference>
<evidence type="ECO:0000256" key="2">
    <source>
        <dbReference type="PROSITE-ProRule" id="PRU00504"/>
    </source>
</evidence>
<dbReference type="EMBL" id="BAABHD010000022">
    <property type="protein sequence ID" value="GAA4453549.1"/>
    <property type="molecule type" value="Genomic_DNA"/>
</dbReference>
<dbReference type="InterPro" id="IPR013783">
    <property type="entry name" value="Ig-like_fold"/>
</dbReference>
<feature type="repeat" description="NHL" evidence="2">
    <location>
        <begin position="385"/>
        <end position="415"/>
    </location>
</feature>
<dbReference type="InterPro" id="IPR056822">
    <property type="entry name" value="TEN_NHL"/>
</dbReference>
<feature type="domain" description="Teneurin NHL" evidence="3">
    <location>
        <begin position="95"/>
        <end position="145"/>
    </location>
</feature>
<evidence type="ECO:0000259" key="3">
    <source>
        <dbReference type="Pfam" id="PF25021"/>
    </source>
</evidence>
<dbReference type="InterPro" id="IPR000033">
    <property type="entry name" value="LDLR_classB_rpt"/>
</dbReference>
<dbReference type="InterPro" id="IPR001258">
    <property type="entry name" value="NHL_repeat"/>
</dbReference>
<reference evidence="5" key="1">
    <citation type="journal article" date="2019" name="Int. J. Syst. Evol. Microbiol.">
        <title>The Global Catalogue of Microorganisms (GCM) 10K type strain sequencing project: providing services to taxonomists for standard genome sequencing and annotation.</title>
        <authorList>
            <consortium name="The Broad Institute Genomics Platform"/>
            <consortium name="The Broad Institute Genome Sequencing Center for Infectious Disease"/>
            <person name="Wu L."/>
            <person name="Ma J."/>
        </authorList>
    </citation>
    <scope>NUCLEOTIDE SEQUENCE [LARGE SCALE GENOMIC DNA]</scope>
    <source>
        <strain evidence="5">JCM 17927</strain>
    </source>
</reference>
<feature type="domain" description="Teneurin NHL" evidence="3">
    <location>
        <begin position="146"/>
        <end position="202"/>
    </location>
</feature>
<evidence type="ECO:0000256" key="1">
    <source>
        <dbReference type="ARBA" id="ARBA00022737"/>
    </source>
</evidence>
<protein>
    <recommendedName>
        <fullName evidence="3">Teneurin NHL domain-containing protein</fullName>
    </recommendedName>
</protein>
<organism evidence="4 5">
    <name type="scientific">Nibrella saemangeumensis</name>
    <dbReference type="NCBI Taxonomy" id="1084526"/>
    <lineage>
        <taxon>Bacteria</taxon>
        <taxon>Pseudomonadati</taxon>
        <taxon>Bacteroidota</taxon>
        <taxon>Cytophagia</taxon>
        <taxon>Cytophagales</taxon>
        <taxon>Spirosomataceae</taxon>
        <taxon>Nibrella</taxon>
    </lineage>
</organism>
<dbReference type="Gene3D" id="2.40.10.500">
    <property type="match status" value="1"/>
</dbReference>
<accession>A0ABP8MSF4</accession>
<dbReference type="SUPFAM" id="SSF101898">
    <property type="entry name" value="NHL repeat"/>
    <property type="match status" value="1"/>
</dbReference>
<dbReference type="Pfam" id="PF25021">
    <property type="entry name" value="TEN_NHL"/>
    <property type="match status" value="5"/>
</dbReference>
<evidence type="ECO:0000313" key="5">
    <source>
        <dbReference type="Proteomes" id="UP001501175"/>
    </source>
</evidence>
<keyword evidence="1" id="KW-0677">Repeat</keyword>
<dbReference type="SUPFAM" id="SSF49299">
    <property type="entry name" value="PKD domain"/>
    <property type="match status" value="1"/>
</dbReference>
<proteinExistence type="predicted"/>
<dbReference type="CDD" id="cd00146">
    <property type="entry name" value="PKD"/>
    <property type="match status" value="1"/>
</dbReference>
<dbReference type="SMART" id="SM00135">
    <property type="entry name" value="LY"/>
    <property type="match status" value="7"/>
</dbReference>
<dbReference type="PROSITE" id="PS51125">
    <property type="entry name" value="NHL"/>
    <property type="match status" value="1"/>
</dbReference>
<dbReference type="InterPro" id="IPR035986">
    <property type="entry name" value="PKD_dom_sf"/>
</dbReference>
<feature type="domain" description="Teneurin NHL" evidence="3">
    <location>
        <begin position="430"/>
        <end position="480"/>
    </location>
</feature>
<dbReference type="InterPro" id="IPR026444">
    <property type="entry name" value="Secre_tail"/>
</dbReference>
<dbReference type="Gene3D" id="2.60.40.10">
    <property type="entry name" value="Immunoglobulins"/>
    <property type="match status" value="1"/>
</dbReference>
<dbReference type="PANTHER" id="PTHR46388">
    <property type="entry name" value="NHL REPEAT-CONTAINING PROTEIN 2"/>
    <property type="match status" value="1"/>
</dbReference>
<gene>
    <name evidence="4" type="ORF">GCM10023189_18770</name>
</gene>
<dbReference type="PANTHER" id="PTHR46388:SF2">
    <property type="entry name" value="NHL REPEAT-CONTAINING PROTEIN 2"/>
    <property type="match status" value="1"/>
</dbReference>
<feature type="domain" description="Teneurin NHL" evidence="3">
    <location>
        <begin position="375"/>
        <end position="424"/>
    </location>
</feature>
<dbReference type="Proteomes" id="UP001501175">
    <property type="component" value="Unassembled WGS sequence"/>
</dbReference>
<name>A0ABP8MSF4_9BACT</name>
<evidence type="ECO:0000313" key="4">
    <source>
        <dbReference type="EMBL" id="GAA4453549.1"/>
    </source>
</evidence>
<dbReference type="SUPFAM" id="SSF63825">
    <property type="entry name" value="YWTD domain"/>
    <property type="match status" value="1"/>
</dbReference>
<sequence>MAIDGAGNLYIADNANHRIRKVSTCGIITTVAGTGTADFGGDGGNATQATLNGPVGVALDIDGNMFISDINNGRIRKVNTSGIISTVAGGGTTLADGIEATTAKLQSPSGIALDATGNLFIADQVNNRIRKVNPSGIISTVAGSAPFTPGFSGDGGSATSVRLFYPIGLAVDEAGNVFFADYGNERIRMVNTSGIISTIAGGGSSTGDETAATSVSLAGPTAVAINGTGRLLIAELDNNRIRRFTIGGIISTVAGNGSTTFGGDGGSAVETILNSPVAIAADAAGNFFIADGANNRIRKVNVSDGTISTVAGTGSATASGDGGSALNAGLRPSGLAFDAAGNLYIAERFNHRIRKVTIDGIISTVAGTGTAGFLGDNGLATSARLNEPLAIAVDGAGNLYIADRANNRIRKVDKDGFISTIAGTGTAGFSGDGDKAKLAQLNKPNNVAVDGAGNLYFSDDANNRIRKINADGAISTVVGNGTGGFGGDGGEALSASLHSPYGVAIDALGNIFIADLQNHRIRKVLIHNNRISTVAGKGGPSFSGDGGAATSANINQPTGVFVDAAGNLFIADRLNNRIRKVTVGPAPTIIIGTIPGICPGSASFQIPFTNTTNDPDQYRVTGVGINNEQTGSLSGSSGVITVNIDPTTFTGSYTLLVSNTTTGAISSPISGSVAIEHSLAAVTSIVTGTNPQAISTPFAITATVSSPGNNESVTVNWGDGTSSVASVLPDGRVSATRSYSAAGVYVIQITAKNVCGVTVPETFKYAVVYDPSAGFVTGGGWINSPAGAYSDNPALTGVATFGFVARYQKGATKPTGNTDFQFEAGALSFKSTAYEWLTVAGARAQFKGTGTINGADIYSFMLTAVDGQVNGGGNKDKFRIKIWNGAGVFYDNKMGATDDYDITQDNNLLIGGGSIMVHTTDSKKAREGLEPVLTADALVLRNYPNPVEGQTSIEFMLPQGGAYSLDIQDLKGALVRHLKAGQAQAGEVQQVNWEARQKPAGLYIGRLTTEHGVKAIRMLVK</sequence>
<feature type="domain" description="Teneurin NHL" evidence="3">
    <location>
        <begin position="40"/>
        <end position="89"/>
    </location>
</feature>